<reference evidence="2 3" key="1">
    <citation type="submission" date="2016-10" db="EMBL/GenBank/DDBJ databases">
        <title>Complete Genome Sequence of the Nonylphenol-Degrading Bacterium Sphingobium cloacae JCM 10874T.</title>
        <authorList>
            <person name="Ootsuka M."/>
            <person name="Nishizawa T."/>
            <person name="Ohta H."/>
        </authorList>
    </citation>
    <scope>NUCLEOTIDE SEQUENCE [LARGE SCALE GENOMIC DNA]</scope>
    <source>
        <strain evidence="2 3">JCM 10874</strain>
    </source>
</reference>
<sequence length="350" mass="38974">MLRETRIQFNRYMAQLARLNGVENAGESFSVAPTIQQRLNELIQKSSAFLSKIAFETVPNQEGQKVGVGVTRPLAGRVNTRGGTARAPTDPTDTSDGGTYRCEQTFYDHALAWERLDAWRHKPEFQTLVRDVIVKRQGLDRITIGFHGTSVASTTDRVANPRLQDVNKGWLHKIRTFAPERVLDDGALTAAGKAIYVSDTPTVAKRDYVNLDALVKDVASSLLDEWHQDADDLVVMIGRNLVSDKYMPIINAAANTATEIVARDTILRAGNQVGGLYAERVPDFPTATLLITSYKNLAIYEQEESRRRYVKDEPELTQIANYESVNEAFVVEDYGKCALVENIVMGPKPD</sequence>
<name>A0A1E1F5H9_9SPHN</name>
<organism evidence="2 3">
    <name type="scientific">Sphingobium cloacae</name>
    <dbReference type="NCBI Taxonomy" id="120107"/>
    <lineage>
        <taxon>Bacteria</taxon>
        <taxon>Pseudomonadati</taxon>
        <taxon>Pseudomonadota</taxon>
        <taxon>Alphaproteobacteria</taxon>
        <taxon>Sphingomonadales</taxon>
        <taxon>Sphingomonadaceae</taxon>
        <taxon>Sphingobium</taxon>
    </lineage>
</organism>
<evidence type="ECO:0000256" key="1">
    <source>
        <dbReference type="SAM" id="MobiDB-lite"/>
    </source>
</evidence>
<dbReference type="Pfam" id="PF05125">
    <property type="entry name" value="Phage_cap_P2"/>
    <property type="match status" value="1"/>
</dbReference>
<dbReference type="EMBL" id="AP017655">
    <property type="protein sequence ID" value="BAV65768.1"/>
    <property type="molecule type" value="Genomic_DNA"/>
</dbReference>
<proteinExistence type="predicted"/>
<evidence type="ECO:0000313" key="3">
    <source>
        <dbReference type="Proteomes" id="UP000218272"/>
    </source>
</evidence>
<dbReference type="NCBIfam" id="TIGR01551">
    <property type="entry name" value="major_capsid_P2"/>
    <property type="match status" value="1"/>
</dbReference>
<evidence type="ECO:0000313" key="2">
    <source>
        <dbReference type="EMBL" id="BAV65768.1"/>
    </source>
</evidence>
<protein>
    <submittedName>
        <fullName evidence="2">Capsid protein</fullName>
    </submittedName>
</protein>
<dbReference type="OrthoDB" id="5464529at2"/>
<dbReference type="KEGG" id="sclo:SCLO_1027280"/>
<gene>
    <name evidence="2" type="ORF">SCLO_1027280</name>
</gene>
<keyword evidence="3" id="KW-1185">Reference proteome</keyword>
<dbReference type="InterPro" id="IPR006441">
    <property type="entry name" value="Phage_P2_GpN"/>
</dbReference>
<dbReference type="Proteomes" id="UP000218272">
    <property type="component" value="Chromosome SCLO_1"/>
</dbReference>
<dbReference type="RefSeq" id="WP_066519689.1">
    <property type="nucleotide sequence ID" value="NZ_AP017655.1"/>
</dbReference>
<feature type="compositionally biased region" description="Low complexity" evidence="1">
    <location>
        <begin position="88"/>
        <end position="98"/>
    </location>
</feature>
<feature type="region of interest" description="Disordered" evidence="1">
    <location>
        <begin position="75"/>
        <end position="98"/>
    </location>
</feature>
<accession>A0A1E1F5H9</accession>
<dbReference type="AlphaFoldDB" id="A0A1E1F5H9"/>